<dbReference type="RefSeq" id="WP_213669903.1">
    <property type="nucleotide sequence ID" value="NZ_JAHCDA010000002.1"/>
</dbReference>
<reference evidence="1 2" key="1">
    <citation type="submission" date="2021-05" db="EMBL/GenBank/DDBJ databases">
        <title>Roseococcus sp. XZZS9, whole genome shotgun sequencing project.</title>
        <authorList>
            <person name="Zhao G."/>
            <person name="Shen L."/>
        </authorList>
    </citation>
    <scope>NUCLEOTIDE SEQUENCE [LARGE SCALE GENOMIC DNA]</scope>
    <source>
        <strain evidence="1 2">XZZS9</strain>
    </source>
</reference>
<protein>
    <submittedName>
        <fullName evidence="1">Uncharacterized protein</fullName>
    </submittedName>
</protein>
<gene>
    <name evidence="1" type="ORF">KHU32_09715</name>
</gene>
<keyword evidence="2" id="KW-1185">Reference proteome</keyword>
<evidence type="ECO:0000313" key="2">
    <source>
        <dbReference type="Proteomes" id="UP000766336"/>
    </source>
</evidence>
<dbReference type="Proteomes" id="UP000766336">
    <property type="component" value="Unassembled WGS sequence"/>
</dbReference>
<accession>A0ABS5QBY8</accession>
<sequence length="327" mass="34899">MPRDGTGTYVLPGNDFIPGETIYAPEMNAKLLDIANALSQSVSKDGQTSMTGNLPLGGYRSTDLGNASAATDALTLGQVKTMPSLDNLVINGDFRVNQREYVSGTTVAANKYTLDRWRVINGGAVTYTGSALGRTITIPGGVYYEQIIEDANAQPGPATISWEGTATGILNNATVMPNGGTITLPGGTTSISFSSGTLGKVRLGRGALAQPFSPRQFGEELLLCQRYYYRYGRPDSNGRPTLGMGIVVSNALIGIVRHPVRMRAAPAAGFGGSWLRFPQMEAAALPISTESNRDFMTWWSEYEAGNGTIRRLDGADANAWYSADAEY</sequence>
<proteinExistence type="predicted"/>
<organism evidence="1 2">
    <name type="scientific">Roseococcus pinisoli</name>
    <dbReference type="NCBI Taxonomy" id="2835040"/>
    <lineage>
        <taxon>Bacteria</taxon>
        <taxon>Pseudomonadati</taxon>
        <taxon>Pseudomonadota</taxon>
        <taxon>Alphaproteobacteria</taxon>
        <taxon>Acetobacterales</taxon>
        <taxon>Roseomonadaceae</taxon>
        <taxon>Roseococcus</taxon>
    </lineage>
</organism>
<comment type="caution">
    <text evidence="1">The sequence shown here is derived from an EMBL/GenBank/DDBJ whole genome shotgun (WGS) entry which is preliminary data.</text>
</comment>
<name>A0ABS5QBY8_9PROT</name>
<evidence type="ECO:0000313" key="1">
    <source>
        <dbReference type="EMBL" id="MBS7811214.1"/>
    </source>
</evidence>
<dbReference type="EMBL" id="JAHCDA010000002">
    <property type="protein sequence ID" value="MBS7811214.1"/>
    <property type="molecule type" value="Genomic_DNA"/>
</dbReference>